<sequence>MKKLAIKDVAEQTGVAAGTIRMWEQRYGFPEPARTASGYRMYSEEDVATIRRVVAFRDRGLSVPAALERARAQEGTTTDRASIFAALVAADAPVRPQRLSKPTLVALSRAIEEEAMARAAGPVVIGAFQDERNYRAVEHRYRRMARVADAVGVFATFDALRVGEEDEPAEIPVGTADALGHEWAVVVDAPGFAAALVGWETPTEDEGQKIFEAVWTMDPTVVRRAAQVGATLAARQAPEWSEHVIGLLADRPLAVEVPTPGLTAVTNRMLGFLDAAR</sequence>
<dbReference type="InterPro" id="IPR047057">
    <property type="entry name" value="MerR_fam"/>
</dbReference>
<dbReference type="SMART" id="SM00422">
    <property type="entry name" value="HTH_MERR"/>
    <property type="match status" value="1"/>
</dbReference>
<evidence type="ECO:0000256" key="3">
    <source>
        <dbReference type="ARBA" id="ARBA00023163"/>
    </source>
</evidence>
<dbReference type="Pfam" id="PF10069">
    <property type="entry name" value="DICT"/>
    <property type="match status" value="1"/>
</dbReference>
<keyword evidence="6" id="KW-1185">Reference proteome</keyword>
<protein>
    <submittedName>
        <fullName evidence="5">MerR family transcriptional regulator</fullName>
    </submittedName>
</protein>
<keyword evidence="3" id="KW-0804">Transcription</keyword>
<evidence type="ECO:0000256" key="1">
    <source>
        <dbReference type="ARBA" id="ARBA00023015"/>
    </source>
</evidence>
<dbReference type="PROSITE" id="PS50937">
    <property type="entry name" value="HTH_MERR_2"/>
    <property type="match status" value="1"/>
</dbReference>
<dbReference type="AlphaFoldDB" id="A0A9X3NGB0"/>
<dbReference type="PANTHER" id="PTHR30204">
    <property type="entry name" value="REDOX-CYCLING DRUG-SENSING TRANSCRIPTIONAL ACTIVATOR SOXR"/>
    <property type="match status" value="1"/>
</dbReference>
<evidence type="ECO:0000313" key="5">
    <source>
        <dbReference type="EMBL" id="MDA0184552.1"/>
    </source>
</evidence>
<evidence type="ECO:0000313" key="6">
    <source>
        <dbReference type="Proteomes" id="UP001147653"/>
    </source>
</evidence>
<dbReference type="InterPro" id="IPR000551">
    <property type="entry name" value="MerR-type_HTH_dom"/>
</dbReference>
<dbReference type="GO" id="GO:0003700">
    <property type="term" value="F:DNA-binding transcription factor activity"/>
    <property type="evidence" value="ECO:0007669"/>
    <property type="project" value="InterPro"/>
</dbReference>
<dbReference type="EMBL" id="JAPDDP010000079">
    <property type="protein sequence ID" value="MDA0184552.1"/>
    <property type="molecule type" value="Genomic_DNA"/>
</dbReference>
<reference evidence="5" key="1">
    <citation type="submission" date="2022-10" db="EMBL/GenBank/DDBJ databases">
        <title>The WGS of Solirubrobacter phytolaccae KCTC 29190.</title>
        <authorList>
            <person name="Jiang Z."/>
        </authorList>
    </citation>
    <scope>NUCLEOTIDE SEQUENCE</scope>
    <source>
        <strain evidence="5">KCTC 29190</strain>
    </source>
</reference>
<dbReference type="InterPro" id="IPR019278">
    <property type="entry name" value="DICT_dom"/>
</dbReference>
<keyword evidence="1" id="KW-0805">Transcription regulation</keyword>
<feature type="domain" description="HTH merR-type" evidence="4">
    <location>
        <begin position="3"/>
        <end position="72"/>
    </location>
</feature>
<proteinExistence type="predicted"/>
<comment type="caution">
    <text evidence="5">The sequence shown here is derived from an EMBL/GenBank/DDBJ whole genome shotgun (WGS) entry which is preliminary data.</text>
</comment>
<organism evidence="5 6">
    <name type="scientific">Solirubrobacter phytolaccae</name>
    <dbReference type="NCBI Taxonomy" id="1404360"/>
    <lineage>
        <taxon>Bacteria</taxon>
        <taxon>Bacillati</taxon>
        <taxon>Actinomycetota</taxon>
        <taxon>Thermoleophilia</taxon>
        <taxon>Solirubrobacterales</taxon>
        <taxon>Solirubrobacteraceae</taxon>
        <taxon>Solirubrobacter</taxon>
    </lineage>
</organism>
<dbReference type="PANTHER" id="PTHR30204:SF67">
    <property type="entry name" value="HTH-TYPE TRANSCRIPTIONAL REGULATOR MLRA-RELATED"/>
    <property type="match status" value="1"/>
</dbReference>
<dbReference type="Proteomes" id="UP001147653">
    <property type="component" value="Unassembled WGS sequence"/>
</dbReference>
<evidence type="ECO:0000256" key="2">
    <source>
        <dbReference type="ARBA" id="ARBA00023125"/>
    </source>
</evidence>
<keyword evidence="2" id="KW-0238">DNA-binding</keyword>
<dbReference type="Pfam" id="PF13411">
    <property type="entry name" value="MerR_1"/>
    <property type="match status" value="1"/>
</dbReference>
<name>A0A9X3NGB0_9ACTN</name>
<dbReference type="Gene3D" id="1.10.1660.10">
    <property type="match status" value="1"/>
</dbReference>
<dbReference type="GO" id="GO:0003677">
    <property type="term" value="F:DNA binding"/>
    <property type="evidence" value="ECO:0007669"/>
    <property type="project" value="UniProtKB-KW"/>
</dbReference>
<dbReference type="SUPFAM" id="SSF46955">
    <property type="entry name" value="Putative DNA-binding domain"/>
    <property type="match status" value="1"/>
</dbReference>
<accession>A0A9X3NGB0</accession>
<dbReference type="InterPro" id="IPR009061">
    <property type="entry name" value="DNA-bd_dom_put_sf"/>
</dbReference>
<dbReference type="RefSeq" id="WP_270029007.1">
    <property type="nucleotide sequence ID" value="NZ_JAPDDP010000079.1"/>
</dbReference>
<gene>
    <name evidence="5" type="ORF">OJ997_29890</name>
</gene>
<evidence type="ECO:0000259" key="4">
    <source>
        <dbReference type="PROSITE" id="PS50937"/>
    </source>
</evidence>